<proteinExistence type="predicted"/>
<accession>X1DZ92</accession>
<evidence type="ECO:0000259" key="1">
    <source>
        <dbReference type="Pfam" id="PF01556"/>
    </source>
</evidence>
<dbReference type="GO" id="GO:0006457">
    <property type="term" value="P:protein folding"/>
    <property type="evidence" value="ECO:0007669"/>
    <property type="project" value="InterPro"/>
</dbReference>
<protein>
    <recommendedName>
        <fullName evidence="1">Chaperone DnaJ C-terminal domain-containing protein</fullName>
    </recommendedName>
</protein>
<dbReference type="InterPro" id="IPR002939">
    <property type="entry name" value="DnaJ_C"/>
</dbReference>
<reference evidence="2" key="1">
    <citation type="journal article" date="2014" name="Front. Microbiol.">
        <title>High frequency of phylogenetically diverse reductive dehalogenase-homologous genes in deep subseafloor sedimentary metagenomes.</title>
        <authorList>
            <person name="Kawai M."/>
            <person name="Futagami T."/>
            <person name="Toyoda A."/>
            <person name="Takaki Y."/>
            <person name="Nishi S."/>
            <person name="Hori S."/>
            <person name="Arai W."/>
            <person name="Tsubouchi T."/>
            <person name="Morono Y."/>
            <person name="Uchiyama I."/>
            <person name="Ito T."/>
            <person name="Fujiyama A."/>
            <person name="Inagaki F."/>
            <person name="Takami H."/>
        </authorList>
    </citation>
    <scope>NUCLEOTIDE SEQUENCE</scope>
    <source>
        <strain evidence="2">Expedition CK06-06</strain>
    </source>
</reference>
<feature type="non-terminal residue" evidence="2">
    <location>
        <position position="51"/>
    </location>
</feature>
<gene>
    <name evidence="2" type="ORF">S03H2_02614</name>
</gene>
<dbReference type="Gene3D" id="2.60.260.20">
    <property type="entry name" value="Urease metallochaperone UreE, N-terminal domain"/>
    <property type="match status" value="1"/>
</dbReference>
<comment type="caution">
    <text evidence="2">The sequence shown here is derived from an EMBL/GenBank/DDBJ whole genome shotgun (WGS) entry which is preliminary data.</text>
</comment>
<feature type="domain" description="Chaperone DnaJ C-terminal" evidence="1">
    <location>
        <begin position="2"/>
        <end position="50"/>
    </location>
</feature>
<dbReference type="EMBL" id="BARU01000892">
    <property type="protein sequence ID" value="GAH26341.1"/>
    <property type="molecule type" value="Genomic_DNA"/>
</dbReference>
<name>X1DZ92_9ZZZZ</name>
<sequence length="51" mass="5735">MVETLDGKDEIKIVPGIQSGERIKLKNKGIQHLGRNMRGDHIIEIVVETPK</sequence>
<organism evidence="2">
    <name type="scientific">marine sediment metagenome</name>
    <dbReference type="NCBI Taxonomy" id="412755"/>
    <lineage>
        <taxon>unclassified sequences</taxon>
        <taxon>metagenomes</taxon>
        <taxon>ecological metagenomes</taxon>
    </lineage>
</organism>
<dbReference type="GO" id="GO:0051082">
    <property type="term" value="F:unfolded protein binding"/>
    <property type="evidence" value="ECO:0007669"/>
    <property type="project" value="InterPro"/>
</dbReference>
<dbReference type="Pfam" id="PF01556">
    <property type="entry name" value="DnaJ_C"/>
    <property type="match status" value="1"/>
</dbReference>
<evidence type="ECO:0000313" key="2">
    <source>
        <dbReference type="EMBL" id="GAH26341.1"/>
    </source>
</evidence>
<dbReference type="InterPro" id="IPR008971">
    <property type="entry name" value="HSP40/DnaJ_pept-bd"/>
</dbReference>
<dbReference type="AlphaFoldDB" id="X1DZ92"/>
<dbReference type="SUPFAM" id="SSF49493">
    <property type="entry name" value="HSP40/DnaJ peptide-binding domain"/>
    <property type="match status" value="1"/>
</dbReference>